<comment type="caution">
    <text evidence="2">The sequence shown here is derived from an EMBL/GenBank/DDBJ whole genome shotgun (WGS) entry which is preliminary data.</text>
</comment>
<evidence type="ECO:0000256" key="1">
    <source>
        <dbReference type="SAM" id="MobiDB-lite"/>
    </source>
</evidence>
<keyword evidence="3" id="KW-1185">Reference proteome</keyword>
<evidence type="ECO:0000313" key="3">
    <source>
        <dbReference type="Proteomes" id="UP001218188"/>
    </source>
</evidence>
<organism evidence="2 3">
    <name type="scientific">Mycena alexandri</name>
    <dbReference type="NCBI Taxonomy" id="1745969"/>
    <lineage>
        <taxon>Eukaryota</taxon>
        <taxon>Fungi</taxon>
        <taxon>Dikarya</taxon>
        <taxon>Basidiomycota</taxon>
        <taxon>Agaricomycotina</taxon>
        <taxon>Agaricomycetes</taxon>
        <taxon>Agaricomycetidae</taxon>
        <taxon>Agaricales</taxon>
        <taxon>Marasmiineae</taxon>
        <taxon>Mycenaceae</taxon>
        <taxon>Mycena</taxon>
    </lineage>
</organism>
<reference evidence="2" key="1">
    <citation type="submission" date="2023-03" db="EMBL/GenBank/DDBJ databases">
        <title>Massive genome expansion in bonnet fungi (Mycena s.s.) driven by repeated elements and novel gene families across ecological guilds.</title>
        <authorList>
            <consortium name="Lawrence Berkeley National Laboratory"/>
            <person name="Harder C.B."/>
            <person name="Miyauchi S."/>
            <person name="Viragh M."/>
            <person name="Kuo A."/>
            <person name="Thoen E."/>
            <person name="Andreopoulos B."/>
            <person name="Lu D."/>
            <person name="Skrede I."/>
            <person name="Drula E."/>
            <person name="Henrissat B."/>
            <person name="Morin E."/>
            <person name="Kohler A."/>
            <person name="Barry K."/>
            <person name="LaButti K."/>
            <person name="Morin E."/>
            <person name="Salamov A."/>
            <person name="Lipzen A."/>
            <person name="Mereny Z."/>
            <person name="Hegedus B."/>
            <person name="Baldrian P."/>
            <person name="Stursova M."/>
            <person name="Weitz H."/>
            <person name="Taylor A."/>
            <person name="Grigoriev I.V."/>
            <person name="Nagy L.G."/>
            <person name="Martin F."/>
            <person name="Kauserud H."/>
        </authorList>
    </citation>
    <scope>NUCLEOTIDE SEQUENCE</scope>
    <source>
        <strain evidence="2">CBHHK200</strain>
    </source>
</reference>
<dbReference type="EMBL" id="JARJCM010000160">
    <property type="protein sequence ID" value="KAJ7025043.1"/>
    <property type="molecule type" value="Genomic_DNA"/>
</dbReference>
<accession>A0AAD6WS35</accession>
<evidence type="ECO:0000313" key="2">
    <source>
        <dbReference type="EMBL" id="KAJ7025043.1"/>
    </source>
</evidence>
<name>A0AAD6WS35_9AGAR</name>
<protein>
    <submittedName>
        <fullName evidence="2">Uncharacterized protein</fullName>
    </submittedName>
</protein>
<proteinExistence type="predicted"/>
<sequence length="271" mass="30920">MLLGSLGTPQRKPDTGRGTASGRSRRPEYGCGKDDWASDQLRKSKTFAAFRDHVHDYLLWVVVSPDDADAVADYERLLESHPASEGDLPDEHVEFLFRHVQPVPLSSSLYLAVVHNDEYLFNVAHCLKCHGELATLRAVKRFAMNIPLMSVSTRPAAEGEGSPSTKAELKRLLACERMARHRAAIKAMAPHAQQELRNRARASRTKYREQHRVLLLQKERARRQRYSRRAAHDSPLTVEEYLRRRRIRESGPSYLNYQRQTGPALPTLFTI</sequence>
<feature type="region of interest" description="Disordered" evidence="1">
    <location>
        <begin position="1"/>
        <end position="31"/>
    </location>
</feature>
<dbReference type="AlphaFoldDB" id="A0AAD6WS35"/>
<gene>
    <name evidence="2" type="ORF">C8F04DRAFT_1191841</name>
</gene>
<dbReference type="Proteomes" id="UP001218188">
    <property type="component" value="Unassembled WGS sequence"/>
</dbReference>